<dbReference type="SUPFAM" id="SSF49870">
    <property type="entry name" value="Osmotin, thaumatin-like protein"/>
    <property type="match status" value="2"/>
</dbReference>
<dbReference type="Gene3D" id="2.60.110.10">
    <property type="entry name" value="Thaumatin"/>
    <property type="match status" value="3"/>
</dbReference>
<sequence>MKACVDDVQGELLCFSMPLAKTFTISNNCGHKVWPGILSSAGSPPLDSNGFVLAPNVSWSLPAPPGWSGRLWGRTLCSTDSATGDCGSGRLDVLRGQRSRVHAGRPRRHGLLRREPQSTGTNCTQTGCMADLNGACPTDLRVACKSAFEAFGSLEHCCTGEDGNPNKCRPSAYSQFLKNACPKPTVTPTTTPPPRSPAAAATPPTLSPSAPARQKVVVYFGGGRYGLPSSRHTAPVLGTGLVLLDMALAALAPQSLRKRLALRSHHPHLQTPVALLVIVLVVLAVNASCCAVTVDVSSLNQKTFAATNRCGFTVRPGILSSASSPPLDSIGFARCGRVASGAARHWPVLLAEFKLDGSGGMDFDDVSLVDGYNLPMLMARCRTRPWGSNSVPTECVAGRNGACPAELQVASPGGGVACKSACEAFRTADVTTCRCVVVCGFAVGHGPCNPLSVVGWAQSLVSRGRYLNRSLSLRRADIK</sequence>
<dbReference type="PROSITE" id="PS51367">
    <property type="entry name" value="THAUMATIN_2"/>
    <property type="match status" value="2"/>
</dbReference>
<protein>
    <recommendedName>
        <fullName evidence="4">Thaumatin-like protein</fullName>
    </recommendedName>
</protein>
<dbReference type="EMBL" id="RWGY01000011">
    <property type="protein sequence ID" value="TVU30183.1"/>
    <property type="molecule type" value="Genomic_DNA"/>
</dbReference>
<dbReference type="Gramene" id="TVU30183">
    <property type="protein sequence ID" value="TVU30183"/>
    <property type="gene ID" value="EJB05_21793"/>
</dbReference>
<dbReference type="Pfam" id="PF00314">
    <property type="entry name" value="Thaumatin"/>
    <property type="match status" value="3"/>
</dbReference>
<dbReference type="PANTHER" id="PTHR31048">
    <property type="entry name" value="OS03G0233200 PROTEIN"/>
    <property type="match status" value="1"/>
</dbReference>
<feature type="compositionally biased region" description="Low complexity" evidence="1">
    <location>
        <begin position="197"/>
        <end position="209"/>
    </location>
</feature>
<dbReference type="Proteomes" id="UP000324897">
    <property type="component" value="Chromosome 1"/>
</dbReference>
<dbReference type="AlphaFoldDB" id="A0A5J9V2E5"/>
<name>A0A5J9V2E5_9POAL</name>
<dbReference type="InterPro" id="IPR037176">
    <property type="entry name" value="Osmotin/thaumatin-like_sf"/>
</dbReference>
<proteinExistence type="predicted"/>
<evidence type="ECO:0000313" key="3">
    <source>
        <dbReference type="Proteomes" id="UP000324897"/>
    </source>
</evidence>
<evidence type="ECO:0008006" key="4">
    <source>
        <dbReference type="Google" id="ProtNLM"/>
    </source>
</evidence>
<evidence type="ECO:0000256" key="1">
    <source>
        <dbReference type="SAM" id="MobiDB-lite"/>
    </source>
</evidence>
<reference evidence="2 3" key="1">
    <citation type="journal article" date="2019" name="Sci. Rep.">
        <title>A high-quality genome of Eragrostis curvula grass provides insights into Poaceae evolution and supports new strategies to enhance forage quality.</title>
        <authorList>
            <person name="Carballo J."/>
            <person name="Santos B.A.C.M."/>
            <person name="Zappacosta D."/>
            <person name="Garbus I."/>
            <person name="Selva J.P."/>
            <person name="Gallo C.A."/>
            <person name="Diaz A."/>
            <person name="Albertini E."/>
            <person name="Caccamo M."/>
            <person name="Echenique V."/>
        </authorList>
    </citation>
    <scope>NUCLEOTIDE SEQUENCE [LARGE SCALE GENOMIC DNA]</scope>
    <source>
        <strain evidence="3">cv. Victoria</strain>
        <tissue evidence="2">Leaf</tissue>
    </source>
</reference>
<gene>
    <name evidence="2" type="ORF">EJB05_21793</name>
</gene>
<organism evidence="2 3">
    <name type="scientific">Eragrostis curvula</name>
    <name type="common">weeping love grass</name>
    <dbReference type="NCBI Taxonomy" id="38414"/>
    <lineage>
        <taxon>Eukaryota</taxon>
        <taxon>Viridiplantae</taxon>
        <taxon>Streptophyta</taxon>
        <taxon>Embryophyta</taxon>
        <taxon>Tracheophyta</taxon>
        <taxon>Spermatophyta</taxon>
        <taxon>Magnoliopsida</taxon>
        <taxon>Liliopsida</taxon>
        <taxon>Poales</taxon>
        <taxon>Poaceae</taxon>
        <taxon>PACMAD clade</taxon>
        <taxon>Chloridoideae</taxon>
        <taxon>Eragrostideae</taxon>
        <taxon>Eragrostidinae</taxon>
        <taxon>Eragrostis</taxon>
    </lineage>
</organism>
<feature type="non-terminal residue" evidence="2">
    <location>
        <position position="1"/>
    </location>
</feature>
<keyword evidence="3" id="KW-1185">Reference proteome</keyword>
<accession>A0A5J9V2E5</accession>
<dbReference type="OrthoDB" id="430315at2759"/>
<dbReference type="SMART" id="SM00205">
    <property type="entry name" value="THN"/>
    <property type="match status" value="1"/>
</dbReference>
<feature type="region of interest" description="Disordered" evidence="1">
    <location>
        <begin position="184"/>
        <end position="209"/>
    </location>
</feature>
<dbReference type="InterPro" id="IPR001938">
    <property type="entry name" value="Thaumatin"/>
</dbReference>
<comment type="caution">
    <text evidence="2">The sequence shown here is derived from an EMBL/GenBank/DDBJ whole genome shotgun (WGS) entry which is preliminary data.</text>
</comment>
<evidence type="ECO:0000313" key="2">
    <source>
        <dbReference type="EMBL" id="TVU30183.1"/>
    </source>
</evidence>